<evidence type="ECO:0000256" key="2">
    <source>
        <dbReference type="ARBA" id="ARBA00023004"/>
    </source>
</evidence>
<reference evidence="4" key="1">
    <citation type="journal article" date="2019" name="Int. J. Syst. Evol. Microbiol.">
        <title>The Global Catalogue of Microorganisms (GCM) 10K type strain sequencing project: providing services to taxonomists for standard genome sequencing and annotation.</title>
        <authorList>
            <consortium name="The Broad Institute Genomics Platform"/>
            <consortium name="The Broad Institute Genome Sequencing Center for Infectious Disease"/>
            <person name="Wu L."/>
            <person name="Ma J."/>
        </authorList>
    </citation>
    <scope>NUCLEOTIDE SEQUENCE [LARGE SCALE GENOMIC DNA]</scope>
    <source>
        <strain evidence="4">KCTC 52473</strain>
    </source>
</reference>
<keyword evidence="2" id="KW-0408">Iron</keyword>
<dbReference type="PANTHER" id="PTHR20883">
    <property type="entry name" value="PHYTANOYL-COA DIOXYGENASE DOMAIN CONTAINING 1"/>
    <property type="match status" value="1"/>
</dbReference>
<dbReference type="SUPFAM" id="SSF51197">
    <property type="entry name" value="Clavaminate synthase-like"/>
    <property type="match status" value="1"/>
</dbReference>
<comment type="caution">
    <text evidence="3">The sequence shown here is derived from an EMBL/GenBank/DDBJ whole genome shotgun (WGS) entry which is preliminary data.</text>
</comment>
<dbReference type="EMBL" id="JBHRSW010000004">
    <property type="protein sequence ID" value="MFC3120074.1"/>
    <property type="molecule type" value="Genomic_DNA"/>
</dbReference>
<keyword evidence="3" id="KW-0560">Oxidoreductase</keyword>
<dbReference type="GO" id="GO:0051213">
    <property type="term" value="F:dioxygenase activity"/>
    <property type="evidence" value="ECO:0007669"/>
    <property type="project" value="UniProtKB-KW"/>
</dbReference>
<gene>
    <name evidence="3" type="ORF">ACFOHL_00400</name>
</gene>
<evidence type="ECO:0000313" key="3">
    <source>
        <dbReference type="EMBL" id="MFC3120074.1"/>
    </source>
</evidence>
<dbReference type="Gene3D" id="2.60.120.620">
    <property type="entry name" value="q2cbj1_9rhob like domain"/>
    <property type="match status" value="1"/>
</dbReference>
<evidence type="ECO:0000256" key="1">
    <source>
        <dbReference type="ARBA" id="ARBA00022723"/>
    </source>
</evidence>
<organism evidence="3 4">
    <name type="scientific">Agaribacter flavus</name>
    <dbReference type="NCBI Taxonomy" id="1902781"/>
    <lineage>
        <taxon>Bacteria</taxon>
        <taxon>Pseudomonadati</taxon>
        <taxon>Pseudomonadota</taxon>
        <taxon>Gammaproteobacteria</taxon>
        <taxon>Alteromonadales</taxon>
        <taxon>Alteromonadaceae</taxon>
        <taxon>Agaribacter</taxon>
    </lineage>
</organism>
<accession>A0ABV7FIG2</accession>
<name>A0ABV7FIG2_9ALTE</name>
<dbReference type="InterPro" id="IPR008775">
    <property type="entry name" value="Phytyl_CoA_dOase-like"/>
</dbReference>
<keyword evidence="4" id="KW-1185">Reference proteome</keyword>
<sequence length="287" mass="32680">MLNQQQLLDYKKNGFLVLADFFSEEEMHAIQAAANQVVEDFDPSQSRAIFSTKDHEKTRNDYFLGSSDKVRCFFEEEAFDEHGNLRQEKSLSINKIGHALHILHPVFKAFSHSSKIKLLARNLGIQAPSIRQSMYIFKQPKIGGVIRWHQDATYFYTHPISVVTFWVAVEDANIENGCLQVQAQAPKTADANSAVFFDSPLREQFMRFADDSTELKVLDCTPWPADESAMPLEVKKGTLVAFNGLLPHFSAPNTSEKSRHAYTLHITCDDTEYVKENWIQSPGSRLY</sequence>
<dbReference type="PANTHER" id="PTHR20883:SF15">
    <property type="entry name" value="PHYTANOYL-COA DIOXYGENASE DOMAIN-CONTAINING PROTEIN 1"/>
    <property type="match status" value="1"/>
</dbReference>
<dbReference type="Proteomes" id="UP001595478">
    <property type="component" value="Unassembled WGS sequence"/>
</dbReference>
<dbReference type="Pfam" id="PF05721">
    <property type="entry name" value="PhyH"/>
    <property type="match status" value="1"/>
</dbReference>
<evidence type="ECO:0000313" key="4">
    <source>
        <dbReference type="Proteomes" id="UP001595478"/>
    </source>
</evidence>
<keyword evidence="3" id="KW-0223">Dioxygenase</keyword>
<protein>
    <submittedName>
        <fullName evidence="3">Phytanoyl-CoA dioxygenase family protein</fullName>
    </submittedName>
</protein>
<keyword evidence="1" id="KW-0479">Metal-binding</keyword>
<proteinExistence type="predicted"/>
<dbReference type="RefSeq" id="WP_376918217.1">
    <property type="nucleotide sequence ID" value="NZ_JBHRSW010000004.1"/>
</dbReference>